<protein>
    <submittedName>
        <fullName evidence="5">GntR family transcriptional regulator</fullName>
    </submittedName>
</protein>
<accession>A0ABV8T110</accession>
<evidence type="ECO:0000313" key="6">
    <source>
        <dbReference type="Proteomes" id="UP001595904"/>
    </source>
</evidence>
<dbReference type="SUPFAM" id="SSF46785">
    <property type="entry name" value="Winged helix' DNA-binding domain"/>
    <property type="match status" value="1"/>
</dbReference>
<dbReference type="InterPro" id="IPR011711">
    <property type="entry name" value="GntR_C"/>
</dbReference>
<dbReference type="EMBL" id="JBHSDU010000014">
    <property type="protein sequence ID" value="MFC4312927.1"/>
    <property type="molecule type" value="Genomic_DNA"/>
</dbReference>
<evidence type="ECO:0000259" key="4">
    <source>
        <dbReference type="PROSITE" id="PS50949"/>
    </source>
</evidence>
<proteinExistence type="predicted"/>
<feature type="domain" description="HTH gntR-type" evidence="4">
    <location>
        <begin position="7"/>
        <end position="74"/>
    </location>
</feature>
<evidence type="ECO:0000256" key="3">
    <source>
        <dbReference type="ARBA" id="ARBA00023163"/>
    </source>
</evidence>
<keyword evidence="1" id="KW-0805">Transcription regulation</keyword>
<keyword evidence="6" id="KW-1185">Reference proteome</keyword>
<dbReference type="Pfam" id="PF00392">
    <property type="entry name" value="GntR"/>
    <property type="match status" value="1"/>
</dbReference>
<dbReference type="PROSITE" id="PS50949">
    <property type="entry name" value="HTH_GNTR"/>
    <property type="match status" value="1"/>
</dbReference>
<dbReference type="SMART" id="SM00895">
    <property type="entry name" value="FCD"/>
    <property type="match status" value="1"/>
</dbReference>
<dbReference type="Gene3D" id="1.20.120.530">
    <property type="entry name" value="GntR ligand-binding domain-like"/>
    <property type="match status" value="1"/>
</dbReference>
<reference evidence="6" key="1">
    <citation type="journal article" date="2019" name="Int. J. Syst. Evol. Microbiol.">
        <title>The Global Catalogue of Microorganisms (GCM) 10K type strain sequencing project: providing services to taxonomists for standard genome sequencing and annotation.</title>
        <authorList>
            <consortium name="The Broad Institute Genomics Platform"/>
            <consortium name="The Broad Institute Genome Sequencing Center for Infectious Disease"/>
            <person name="Wu L."/>
            <person name="Ma J."/>
        </authorList>
    </citation>
    <scope>NUCLEOTIDE SEQUENCE [LARGE SCALE GENOMIC DNA]</scope>
    <source>
        <strain evidence="6">CGMCC 1.10759</strain>
    </source>
</reference>
<evidence type="ECO:0000313" key="5">
    <source>
        <dbReference type="EMBL" id="MFC4312927.1"/>
    </source>
</evidence>
<name>A0ABV8T110_9GAMM</name>
<organism evidence="5 6">
    <name type="scientific">Steroidobacter flavus</name>
    <dbReference type="NCBI Taxonomy" id="1842136"/>
    <lineage>
        <taxon>Bacteria</taxon>
        <taxon>Pseudomonadati</taxon>
        <taxon>Pseudomonadota</taxon>
        <taxon>Gammaproteobacteria</taxon>
        <taxon>Steroidobacterales</taxon>
        <taxon>Steroidobacteraceae</taxon>
        <taxon>Steroidobacter</taxon>
    </lineage>
</organism>
<comment type="caution">
    <text evidence="5">The sequence shown here is derived from an EMBL/GenBank/DDBJ whole genome shotgun (WGS) entry which is preliminary data.</text>
</comment>
<gene>
    <name evidence="5" type="ORF">ACFPN2_27835</name>
</gene>
<dbReference type="Proteomes" id="UP001595904">
    <property type="component" value="Unassembled WGS sequence"/>
</dbReference>
<dbReference type="InterPro" id="IPR036388">
    <property type="entry name" value="WH-like_DNA-bd_sf"/>
</dbReference>
<dbReference type="RefSeq" id="WP_380602741.1">
    <property type="nucleotide sequence ID" value="NZ_JBHSDU010000014.1"/>
</dbReference>
<dbReference type="Gene3D" id="1.10.10.10">
    <property type="entry name" value="Winged helix-like DNA-binding domain superfamily/Winged helix DNA-binding domain"/>
    <property type="match status" value="1"/>
</dbReference>
<dbReference type="PANTHER" id="PTHR43537:SF24">
    <property type="entry name" value="GLUCONATE OPERON TRANSCRIPTIONAL REPRESSOR"/>
    <property type="match status" value="1"/>
</dbReference>
<dbReference type="Pfam" id="PF07729">
    <property type="entry name" value="FCD"/>
    <property type="match status" value="1"/>
</dbReference>
<dbReference type="SMART" id="SM00345">
    <property type="entry name" value="HTH_GNTR"/>
    <property type="match status" value="1"/>
</dbReference>
<evidence type="ECO:0000256" key="1">
    <source>
        <dbReference type="ARBA" id="ARBA00023015"/>
    </source>
</evidence>
<dbReference type="SUPFAM" id="SSF48008">
    <property type="entry name" value="GntR ligand-binding domain-like"/>
    <property type="match status" value="1"/>
</dbReference>
<evidence type="ECO:0000256" key="2">
    <source>
        <dbReference type="ARBA" id="ARBA00023125"/>
    </source>
</evidence>
<dbReference type="InterPro" id="IPR036390">
    <property type="entry name" value="WH_DNA-bd_sf"/>
</dbReference>
<sequence>MTSLELESAEKAFGEILREDLLRGRFRPGEWLKQADLETLYNANRFEVRIALSELAARHLLDHIPNRGYRVANPTTRQREQLYETRSILETAAARLAVTRISDSDVEAFAELVHRFEHAVEHGSREQLRQLNLQLHDKLYRASGNDLLADQIRDLRERGAAIATGSWDTMAGIRSSSADHLEMLDMLRRRDGEALAHSVYRHLNRWRDYLPAGERS</sequence>
<dbReference type="PANTHER" id="PTHR43537">
    <property type="entry name" value="TRANSCRIPTIONAL REGULATOR, GNTR FAMILY"/>
    <property type="match status" value="1"/>
</dbReference>
<keyword evidence="2" id="KW-0238">DNA-binding</keyword>
<dbReference type="InterPro" id="IPR000524">
    <property type="entry name" value="Tscrpt_reg_HTH_GntR"/>
</dbReference>
<dbReference type="InterPro" id="IPR008920">
    <property type="entry name" value="TF_FadR/GntR_C"/>
</dbReference>
<keyword evidence="3" id="KW-0804">Transcription</keyword>